<feature type="compositionally biased region" description="Acidic residues" evidence="1">
    <location>
        <begin position="368"/>
        <end position="379"/>
    </location>
</feature>
<dbReference type="OrthoDB" id="435460at2759"/>
<dbReference type="Gene3D" id="1.10.10.60">
    <property type="entry name" value="Homeodomain-like"/>
    <property type="match status" value="1"/>
</dbReference>
<name>A0A0J0XXR3_9TREE</name>
<proteinExistence type="predicted"/>
<protein>
    <recommendedName>
        <fullName evidence="2">BRCT domain-containing protein</fullName>
    </recommendedName>
</protein>
<evidence type="ECO:0000313" key="4">
    <source>
        <dbReference type="Proteomes" id="UP000053611"/>
    </source>
</evidence>
<reference evidence="3 4" key="1">
    <citation type="submission" date="2015-03" db="EMBL/GenBank/DDBJ databases">
        <title>Genomics and transcriptomics of the oil-accumulating basidiomycete yeast T. oleaginosus allow insights into substrate utilization and the diverse evolutionary trajectories of mating systems in fungi.</title>
        <authorList>
            <consortium name="DOE Joint Genome Institute"/>
            <person name="Kourist R."/>
            <person name="Kracht O."/>
            <person name="Bracharz F."/>
            <person name="Lipzen A."/>
            <person name="Nolan M."/>
            <person name="Ohm R."/>
            <person name="Grigoriev I."/>
            <person name="Sun S."/>
            <person name="Heitman J."/>
            <person name="Bruck T."/>
            <person name="Nowrousian M."/>
        </authorList>
    </citation>
    <scope>NUCLEOTIDE SEQUENCE [LARGE SCALE GENOMIC DNA]</scope>
    <source>
        <strain evidence="3 4">IBC0246</strain>
    </source>
</reference>
<dbReference type="PROSITE" id="PS50172">
    <property type="entry name" value="BRCT"/>
    <property type="match status" value="1"/>
</dbReference>
<keyword evidence="4" id="KW-1185">Reference proteome</keyword>
<dbReference type="GeneID" id="28982425"/>
<feature type="region of interest" description="Disordered" evidence="1">
    <location>
        <begin position="174"/>
        <end position="200"/>
    </location>
</feature>
<evidence type="ECO:0000259" key="2">
    <source>
        <dbReference type="PROSITE" id="PS50172"/>
    </source>
</evidence>
<sequence length="379" mass="43043">MPVLVVSTVESDLRQLLRKRVTAAGGRIVRRFSNARIIVIPYEPEESVLAALQQIKSVEDGSASVVKPHWVLRTFFDGYADTHTARPRWENIRVSVADLGDEELRLDVMISLEREGALLVPFNDCRVCVLPAGHPYLSTRPTAYEHMRFCDAAYVFEQCGVQRIIPKLRPAGRSEYRQQRLSPTLASKGGPGRQRDIVSSSTTAVSSIHLRTKFTAEDRDRLARYLAIACPDETGRTSRKLYRLLVERGSNRQGNRWSWTARHPAEGWRQHYRTYKARPWHDGTVLEDLIRQYVEDGIDSGFLTTAERRTRGVKTPTKRAKRGAEMQSALAASTKRKRGERQVQEEKQPYRGVTKKRSKPQAASSSASEDEEIDGLLRE</sequence>
<accession>A0A0J0XXR3</accession>
<feature type="region of interest" description="Disordered" evidence="1">
    <location>
        <begin position="307"/>
        <end position="379"/>
    </location>
</feature>
<feature type="domain" description="BRCT" evidence="2">
    <location>
        <begin position="1"/>
        <end position="75"/>
    </location>
</feature>
<dbReference type="AlphaFoldDB" id="A0A0J0XXR3"/>
<dbReference type="RefSeq" id="XP_018282353.1">
    <property type="nucleotide sequence ID" value="XM_018421822.1"/>
</dbReference>
<dbReference type="Proteomes" id="UP000053611">
    <property type="component" value="Unassembled WGS sequence"/>
</dbReference>
<organism evidence="3 4">
    <name type="scientific">Cutaneotrichosporon oleaginosum</name>
    <dbReference type="NCBI Taxonomy" id="879819"/>
    <lineage>
        <taxon>Eukaryota</taxon>
        <taxon>Fungi</taxon>
        <taxon>Dikarya</taxon>
        <taxon>Basidiomycota</taxon>
        <taxon>Agaricomycotina</taxon>
        <taxon>Tremellomycetes</taxon>
        <taxon>Trichosporonales</taxon>
        <taxon>Trichosporonaceae</taxon>
        <taxon>Cutaneotrichosporon</taxon>
    </lineage>
</organism>
<dbReference type="STRING" id="879819.A0A0J0XXR3"/>
<evidence type="ECO:0000256" key="1">
    <source>
        <dbReference type="SAM" id="MobiDB-lite"/>
    </source>
</evidence>
<dbReference type="InterPro" id="IPR001357">
    <property type="entry name" value="BRCT_dom"/>
</dbReference>
<evidence type="ECO:0000313" key="3">
    <source>
        <dbReference type="EMBL" id="KLT45862.1"/>
    </source>
</evidence>
<dbReference type="EMBL" id="KQ087179">
    <property type="protein sequence ID" value="KLT45862.1"/>
    <property type="molecule type" value="Genomic_DNA"/>
</dbReference>
<dbReference type="CDD" id="cd11655">
    <property type="entry name" value="rap1_myb-like"/>
    <property type="match status" value="1"/>
</dbReference>
<feature type="compositionally biased region" description="Basic and acidic residues" evidence="1">
    <location>
        <begin position="340"/>
        <end position="349"/>
    </location>
</feature>
<gene>
    <name evidence="3" type="ORF">CC85DRAFT_282010</name>
</gene>